<dbReference type="GO" id="GO:0005886">
    <property type="term" value="C:plasma membrane"/>
    <property type="evidence" value="ECO:0007669"/>
    <property type="project" value="TreeGrafter"/>
</dbReference>
<dbReference type="Gene3D" id="1.10.287.820">
    <property type="entry name" value="Acid-sensing ion channel domain"/>
    <property type="match status" value="1"/>
</dbReference>
<keyword evidence="8 12" id="KW-0406">Ion transport</keyword>
<dbReference type="Proteomes" id="UP001168821">
    <property type="component" value="Unassembled WGS sequence"/>
</dbReference>
<evidence type="ECO:0000256" key="11">
    <source>
        <dbReference type="ARBA" id="ARBA00023303"/>
    </source>
</evidence>
<dbReference type="AlphaFoldDB" id="A0AA38MEP6"/>
<evidence type="ECO:0000313" key="15">
    <source>
        <dbReference type="Proteomes" id="UP001168821"/>
    </source>
</evidence>
<reference evidence="14" key="1">
    <citation type="journal article" date="2023" name="G3 (Bethesda)">
        <title>Whole genome assemblies of Zophobas morio and Tenebrio molitor.</title>
        <authorList>
            <person name="Kaur S."/>
            <person name="Stinson S.A."/>
            <person name="diCenzo G.C."/>
        </authorList>
    </citation>
    <scope>NUCLEOTIDE SEQUENCE</scope>
    <source>
        <strain evidence="14">QUZm001</strain>
    </source>
</reference>
<organism evidence="14 15">
    <name type="scientific">Zophobas morio</name>
    <dbReference type="NCBI Taxonomy" id="2755281"/>
    <lineage>
        <taxon>Eukaryota</taxon>
        <taxon>Metazoa</taxon>
        <taxon>Ecdysozoa</taxon>
        <taxon>Arthropoda</taxon>
        <taxon>Hexapoda</taxon>
        <taxon>Insecta</taxon>
        <taxon>Pterygota</taxon>
        <taxon>Neoptera</taxon>
        <taxon>Endopterygota</taxon>
        <taxon>Coleoptera</taxon>
        <taxon>Polyphaga</taxon>
        <taxon>Cucujiformia</taxon>
        <taxon>Tenebrionidae</taxon>
        <taxon>Zophobas</taxon>
    </lineage>
</organism>
<feature type="transmembrane region" description="Helical" evidence="13">
    <location>
        <begin position="883"/>
        <end position="915"/>
    </location>
</feature>
<dbReference type="InterPro" id="IPR020903">
    <property type="entry name" value="ENaC_CS"/>
</dbReference>
<keyword evidence="3 12" id="KW-0813">Transport</keyword>
<keyword evidence="11 12" id="KW-0407">Ion channel</keyword>
<protein>
    <recommendedName>
        <fullName evidence="16">Sodium channel protein Nach</fullName>
    </recommendedName>
</protein>
<comment type="subcellular location">
    <subcellularLocation>
        <location evidence="1">Membrane</location>
        <topology evidence="1">Multi-pass membrane protein</topology>
    </subcellularLocation>
</comment>
<comment type="similarity">
    <text evidence="2 12">Belongs to the amiloride-sensitive sodium channel (TC 1.A.6) family.</text>
</comment>
<evidence type="ECO:0000256" key="3">
    <source>
        <dbReference type="ARBA" id="ARBA00022448"/>
    </source>
</evidence>
<keyword evidence="15" id="KW-1185">Reference proteome</keyword>
<sequence>MLDKSELFQTTTYVRSHHVNHRRTLHWTIDNNFINTLNATIPLRITSITNAMYVCFPLQRQHSVHSVCIVGLCVEFRFQKDCTMTDNNYEIDFTNTFINACPSTSTTYYVRLRYKETLVWASVSGNYESIKLKASQCFPELLGSSFNIRDSDGAIINEDFINDFLNISNKGVILSFVKDDEVIEQLPMERNINSPAFSTYSLAYTGGVSSASTETLQSLPTSPAPSDICSNFDEDDDSYSLIVSPTGKKRLKTSSISYHNLTDHEFKNYLLSDAWGKQVISYYKENRTLDDKHRIRLVHIAVDHMLQFMPPNTLPSAETRTQYAKCIVTLFPKLKDVHTDEGYEAFRGFIVGRLRTVFRDKKVKKGNSTIQENSTVNSDEYDESVQETIEFLKAATQEQIKDIFERTRQTFDFRNSHRQDIDKLFPRFFDTPGLISLEFSLMFPENDIFHKTFSKNISIIKKLYTTTATNINTKFLHEENKDPQDWNASTNAILMLVYLLPPTSSKNARKQSAATAANKLIIFKDMQVPFTTILKERPSKQPFILAIGTSKAAISKYYVVFDEHIIPSPEQNLQLYFDEFDTVNPLGSKTGGHKIGAIYMMIKNLPAQLNSVLENIHLVALFYANDIKKFGMNSVLDIIVKDIKILEEQGVYDDVAKTFLKGTVVSLSHDNLGANQIFGMLDQLYIFYCVILHHPADLPTLSTRYTLLSINQNYKIWVKPDIITTSSNLMNYNPFKRDCYLATERKLKFFKVYTEQNCILECISNVTARTCGCVPYFIPHEKSTKICGLGDAPCITKSQEEYLNIEMNIRVALAQDPSTIPKLPELCDCLPSCTSIVYNAEISTGQPPSLPYNDTFHTTVHLTFKDSSFITMERNELFSNADFWASCGGLIGLFTGFSVVSLAEIIYFFTLKCLCNLQTTTRRRRATKTATV</sequence>
<name>A0AA38MEP6_9CUCU</name>
<dbReference type="PROSITE" id="PS01206">
    <property type="entry name" value="ASC"/>
    <property type="match status" value="1"/>
</dbReference>
<keyword evidence="6 13" id="KW-1133">Transmembrane helix</keyword>
<accession>A0AA38MEP6</accession>
<evidence type="ECO:0000256" key="13">
    <source>
        <dbReference type="SAM" id="Phobius"/>
    </source>
</evidence>
<keyword evidence="10 12" id="KW-0739">Sodium transport</keyword>
<evidence type="ECO:0000256" key="12">
    <source>
        <dbReference type="RuleBase" id="RU000679"/>
    </source>
</evidence>
<proteinExistence type="inferred from homology"/>
<dbReference type="Gene3D" id="1.10.287.770">
    <property type="entry name" value="YojJ-like"/>
    <property type="match status" value="1"/>
</dbReference>
<evidence type="ECO:0000313" key="14">
    <source>
        <dbReference type="EMBL" id="KAJ3654275.1"/>
    </source>
</evidence>
<evidence type="ECO:0000256" key="9">
    <source>
        <dbReference type="ARBA" id="ARBA00023136"/>
    </source>
</evidence>
<comment type="caution">
    <text evidence="14">The sequence shown here is derived from an EMBL/GenBank/DDBJ whole genome shotgun (WGS) entry which is preliminary data.</text>
</comment>
<dbReference type="EMBL" id="JALNTZ010000004">
    <property type="protein sequence ID" value="KAJ3654275.1"/>
    <property type="molecule type" value="Genomic_DNA"/>
</dbReference>
<keyword evidence="7" id="KW-0915">Sodium</keyword>
<keyword evidence="9 13" id="KW-0472">Membrane</keyword>
<dbReference type="PANTHER" id="PTHR11690">
    <property type="entry name" value="AMILORIDE-SENSITIVE SODIUM CHANNEL-RELATED"/>
    <property type="match status" value="1"/>
</dbReference>
<evidence type="ECO:0000256" key="4">
    <source>
        <dbReference type="ARBA" id="ARBA00022461"/>
    </source>
</evidence>
<evidence type="ECO:0000256" key="7">
    <source>
        <dbReference type="ARBA" id="ARBA00023053"/>
    </source>
</evidence>
<dbReference type="InterPro" id="IPR001873">
    <property type="entry name" value="ENaC"/>
</dbReference>
<dbReference type="GO" id="GO:0015280">
    <property type="term" value="F:ligand-gated sodium channel activity"/>
    <property type="evidence" value="ECO:0007669"/>
    <property type="project" value="TreeGrafter"/>
</dbReference>
<gene>
    <name evidence="14" type="ORF">Zmor_013473</name>
</gene>
<keyword evidence="5 12" id="KW-0812">Transmembrane</keyword>
<evidence type="ECO:0000256" key="1">
    <source>
        <dbReference type="ARBA" id="ARBA00004141"/>
    </source>
</evidence>
<dbReference type="PANTHER" id="PTHR11690:SF288">
    <property type="entry name" value="AMILORIDE-SENSITIVE NA+ CHANNEL-RELATED"/>
    <property type="match status" value="1"/>
</dbReference>
<evidence type="ECO:0000256" key="2">
    <source>
        <dbReference type="ARBA" id="ARBA00007193"/>
    </source>
</evidence>
<dbReference type="Pfam" id="PF00858">
    <property type="entry name" value="ASC"/>
    <property type="match status" value="1"/>
</dbReference>
<evidence type="ECO:0000256" key="6">
    <source>
        <dbReference type="ARBA" id="ARBA00022989"/>
    </source>
</evidence>
<evidence type="ECO:0000256" key="8">
    <source>
        <dbReference type="ARBA" id="ARBA00023065"/>
    </source>
</evidence>
<evidence type="ECO:0000256" key="10">
    <source>
        <dbReference type="ARBA" id="ARBA00023201"/>
    </source>
</evidence>
<keyword evidence="4 12" id="KW-0894">Sodium channel</keyword>
<evidence type="ECO:0000256" key="5">
    <source>
        <dbReference type="ARBA" id="ARBA00022692"/>
    </source>
</evidence>
<evidence type="ECO:0008006" key="16">
    <source>
        <dbReference type="Google" id="ProtNLM"/>
    </source>
</evidence>